<evidence type="ECO:0000256" key="1">
    <source>
        <dbReference type="ARBA" id="ARBA00004141"/>
    </source>
</evidence>
<keyword evidence="7" id="KW-1185">Reference proteome</keyword>
<evidence type="ECO:0008006" key="8">
    <source>
        <dbReference type="Google" id="ProtNLM"/>
    </source>
</evidence>
<feature type="transmembrane region" description="Helical" evidence="5">
    <location>
        <begin position="9"/>
        <end position="27"/>
    </location>
</feature>
<evidence type="ECO:0000313" key="6">
    <source>
        <dbReference type="EMBL" id="KAK9880105.1"/>
    </source>
</evidence>
<evidence type="ECO:0000256" key="2">
    <source>
        <dbReference type="ARBA" id="ARBA00022692"/>
    </source>
</evidence>
<evidence type="ECO:0000313" key="7">
    <source>
        <dbReference type="Proteomes" id="UP001431783"/>
    </source>
</evidence>
<proteinExistence type="predicted"/>
<comment type="subcellular location">
    <subcellularLocation>
        <location evidence="1">Membrane</location>
        <topology evidence="1">Multi-pass membrane protein</topology>
    </subcellularLocation>
</comment>
<evidence type="ECO:0000256" key="3">
    <source>
        <dbReference type="ARBA" id="ARBA00022989"/>
    </source>
</evidence>
<dbReference type="Gene3D" id="1.10.1450.10">
    <property type="entry name" value="Tetraspanin"/>
    <property type="match status" value="1"/>
</dbReference>
<evidence type="ECO:0000256" key="4">
    <source>
        <dbReference type="ARBA" id="ARBA00023136"/>
    </source>
</evidence>
<keyword evidence="3 5" id="KW-1133">Transmembrane helix</keyword>
<gene>
    <name evidence="6" type="ORF">WA026_008620</name>
</gene>
<evidence type="ECO:0000256" key="5">
    <source>
        <dbReference type="SAM" id="Phobius"/>
    </source>
</evidence>
<reference evidence="6 7" key="1">
    <citation type="submission" date="2023-03" db="EMBL/GenBank/DDBJ databases">
        <title>Genome insight into feeding habits of ladybird beetles.</title>
        <authorList>
            <person name="Li H.-S."/>
            <person name="Huang Y.-H."/>
            <person name="Pang H."/>
        </authorList>
    </citation>
    <scope>NUCLEOTIDE SEQUENCE [LARGE SCALE GENOMIC DNA]</scope>
    <source>
        <strain evidence="6">SYSU_2023b</strain>
        <tissue evidence="6">Whole body</tissue>
    </source>
</reference>
<dbReference type="CDD" id="cd03127">
    <property type="entry name" value="tetraspanin_LEL"/>
    <property type="match status" value="1"/>
</dbReference>
<comment type="caution">
    <text evidence="6">The sequence shown here is derived from an EMBL/GenBank/DDBJ whole genome shotgun (WGS) entry which is preliminary data.</text>
</comment>
<accession>A0AAW1UC40</accession>
<dbReference type="PANTHER" id="PTHR19282:SF273">
    <property type="entry name" value="TETRASPANIN"/>
    <property type="match status" value="1"/>
</dbReference>
<dbReference type="InterPro" id="IPR008952">
    <property type="entry name" value="Tetraspanin_EC2_sf"/>
</dbReference>
<sequence length="211" mass="23238">MASKSDRIFILKVTGFTVLITGEVVASKVKNENYFSEPTIPALCFTLITAGGLVLLTAPVGLYATKKNSSIVLIIFAVCVTTVVFIEVSAAVVGIAAYQGDSLIHLMDNASTMYYTSKEHRRIWDDLQQNLQCCGTFGYWSWTANLPPLSCCPNYGSERSFALACVETKIYIFRHGCTPILRDRANSFLAKLFGCAIITSFLKVNIYDNTL</sequence>
<organism evidence="6 7">
    <name type="scientific">Henosepilachna vigintioctopunctata</name>
    <dbReference type="NCBI Taxonomy" id="420089"/>
    <lineage>
        <taxon>Eukaryota</taxon>
        <taxon>Metazoa</taxon>
        <taxon>Ecdysozoa</taxon>
        <taxon>Arthropoda</taxon>
        <taxon>Hexapoda</taxon>
        <taxon>Insecta</taxon>
        <taxon>Pterygota</taxon>
        <taxon>Neoptera</taxon>
        <taxon>Endopterygota</taxon>
        <taxon>Coleoptera</taxon>
        <taxon>Polyphaga</taxon>
        <taxon>Cucujiformia</taxon>
        <taxon>Coccinelloidea</taxon>
        <taxon>Coccinellidae</taxon>
        <taxon>Epilachninae</taxon>
        <taxon>Epilachnini</taxon>
        <taxon>Henosepilachna</taxon>
    </lineage>
</organism>
<dbReference type="Proteomes" id="UP001431783">
    <property type="component" value="Unassembled WGS sequence"/>
</dbReference>
<feature type="transmembrane region" description="Helical" evidence="5">
    <location>
        <begin position="39"/>
        <end position="64"/>
    </location>
</feature>
<dbReference type="EMBL" id="JARQZJ010000063">
    <property type="protein sequence ID" value="KAK9880105.1"/>
    <property type="molecule type" value="Genomic_DNA"/>
</dbReference>
<protein>
    <recommendedName>
        <fullName evidence="8">Tetraspanin</fullName>
    </recommendedName>
</protein>
<keyword evidence="4 5" id="KW-0472">Membrane</keyword>
<feature type="transmembrane region" description="Helical" evidence="5">
    <location>
        <begin position="71"/>
        <end position="98"/>
    </location>
</feature>
<dbReference type="InterPro" id="IPR018499">
    <property type="entry name" value="Tetraspanin/Peripherin"/>
</dbReference>
<dbReference type="AlphaFoldDB" id="A0AAW1UC40"/>
<dbReference type="Pfam" id="PF00335">
    <property type="entry name" value="Tetraspanin"/>
    <property type="match status" value="1"/>
</dbReference>
<name>A0AAW1UC40_9CUCU</name>
<dbReference type="SUPFAM" id="SSF48652">
    <property type="entry name" value="Tetraspanin"/>
    <property type="match status" value="1"/>
</dbReference>
<keyword evidence="2 5" id="KW-0812">Transmembrane</keyword>
<dbReference type="GO" id="GO:0005886">
    <property type="term" value="C:plasma membrane"/>
    <property type="evidence" value="ECO:0007669"/>
    <property type="project" value="TreeGrafter"/>
</dbReference>
<dbReference type="PANTHER" id="PTHR19282">
    <property type="entry name" value="TETRASPANIN"/>
    <property type="match status" value="1"/>
</dbReference>